<dbReference type="Proteomes" id="UP000030675">
    <property type="component" value="Unassembled WGS sequence"/>
</dbReference>
<dbReference type="AlphaFoldDB" id="V5EQW2"/>
<accession>V5EQW2</accession>
<evidence type="ECO:0000313" key="1">
    <source>
        <dbReference type="EMBL" id="GAD32161.1"/>
    </source>
</evidence>
<reference evidence="2" key="1">
    <citation type="submission" date="2012-12" db="EMBL/GenBank/DDBJ databases">
        <title>Genome Sequence of Photobacterium leiognathi lrivu.4.1.</title>
        <authorList>
            <person name="Urbanczyk H."/>
            <person name="Ogura Y."/>
            <person name="Hayashi T."/>
            <person name="Dunlap P.V."/>
        </authorList>
    </citation>
    <scope>NUCLEOTIDE SEQUENCE [LARGE SCALE GENOMIC DNA]</scope>
    <source>
        <strain evidence="2">lrivu.4.1</strain>
    </source>
</reference>
<evidence type="ECO:0000313" key="2">
    <source>
        <dbReference type="Proteomes" id="UP000030675"/>
    </source>
</evidence>
<gene>
    <name evidence="1" type="ORF">PLEI_3830</name>
</gene>
<name>V5EQW2_PHOLE</name>
<protein>
    <submittedName>
        <fullName evidence="1">Uncharacterized protein</fullName>
    </submittedName>
</protein>
<sequence>MFSHKILSQLIFYKLSLFYSIPLLQISTKFYIVMCIIIGGQDSEKTSVIKRIKKVYLYFAPERQACL</sequence>
<dbReference type="HOGENOM" id="CLU_2808687_0_0_6"/>
<dbReference type="EMBL" id="DF196821">
    <property type="protein sequence ID" value="GAD32161.1"/>
    <property type="molecule type" value="Genomic_DNA"/>
</dbReference>
<organism evidence="1 2">
    <name type="scientific">Photobacterium leiognathi lrivu.4.1</name>
    <dbReference type="NCBI Taxonomy" id="1248232"/>
    <lineage>
        <taxon>Bacteria</taxon>
        <taxon>Pseudomonadati</taxon>
        <taxon>Pseudomonadota</taxon>
        <taxon>Gammaproteobacteria</taxon>
        <taxon>Vibrionales</taxon>
        <taxon>Vibrionaceae</taxon>
        <taxon>Photobacterium</taxon>
    </lineage>
</organism>
<proteinExistence type="predicted"/>